<dbReference type="InterPro" id="IPR011335">
    <property type="entry name" value="Restrct_endonuc-II-like"/>
</dbReference>
<dbReference type="GO" id="GO:0004519">
    <property type="term" value="F:endonuclease activity"/>
    <property type="evidence" value="ECO:0007669"/>
    <property type="project" value="UniProtKB-KW"/>
</dbReference>
<dbReference type="AlphaFoldDB" id="A0A840BW60"/>
<keyword evidence="3" id="KW-0378">Hydrolase</keyword>
<dbReference type="InterPro" id="IPR047216">
    <property type="entry name" value="Endonuclease_DUF559_bact"/>
</dbReference>
<comment type="caution">
    <text evidence="3">The sequence shown here is derived from an EMBL/GenBank/DDBJ whole genome shotgun (WGS) entry which is preliminary data.</text>
</comment>
<accession>A0A840BW60</accession>
<dbReference type="SUPFAM" id="SSF52980">
    <property type="entry name" value="Restriction endonuclease-like"/>
    <property type="match status" value="1"/>
</dbReference>
<dbReference type="InterPro" id="IPR007569">
    <property type="entry name" value="DUF559"/>
</dbReference>
<dbReference type="PANTHER" id="PTHR38590:SF1">
    <property type="entry name" value="BLL0828 PROTEIN"/>
    <property type="match status" value="1"/>
</dbReference>
<feature type="region of interest" description="Disordered" evidence="1">
    <location>
        <begin position="101"/>
        <end position="135"/>
    </location>
</feature>
<evidence type="ECO:0000256" key="1">
    <source>
        <dbReference type="SAM" id="MobiDB-lite"/>
    </source>
</evidence>
<sequence length="135" mass="15493">MTPQEVKLWNWLREEIVPTGHHFRRQVPMGRYVVDFACLKQRLVVEVDGDQHGRDDHRATDCARDAYLASLGFRVLRFSNQDVDRERRVVMDTIYAALTVTPPVSRLRRDPPSPQGEGSVPRAPESRDAREGPDT</sequence>
<reference evidence="3 4" key="1">
    <citation type="submission" date="2020-08" db="EMBL/GenBank/DDBJ databases">
        <title>Genomic Encyclopedia of Type Strains, Phase IV (KMG-IV): sequencing the most valuable type-strain genomes for metagenomic binning, comparative biology and taxonomic classification.</title>
        <authorList>
            <person name="Goeker M."/>
        </authorList>
    </citation>
    <scope>NUCLEOTIDE SEQUENCE [LARGE SCALE GENOMIC DNA]</scope>
    <source>
        <strain evidence="3 4">DSM 103737</strain>
    </source>
</reference>
<dbReference type="PANTHER" id="PTHR38590">
    <property type="entry name" value="BLL0828 PROTEIN"/>
    <property type="match status" value="1"/>
</dbReference>
<evidence type="ECO:0000259" key="2">
    <source>
        <dbReference type="Pfam" id="PF04480"/>
    </source>
</evidence>
<keyword evidence="3" id="KW-0540">Nuclease</keyword>
<dbReference type="Pfam" id="PF04480">
    <property type="entry name" value="DUF559"/>
    <property type="match status" value="1"/>
</dbReference>
<protein>
    <submittedName>
        <fullName evidence="3">Very-short-patch-repair endonuclease</fullName>
    </submittedName>
</protein>
<proteinExistence type="predicted"/>
<keyword evidence="4" id="KW-1185">Reference proteome</keyword>
<feature type="domain" description="DUF559" evidence="2">
    <location>
        <begin position="1"/>
        <end position="98"/>
    </location>
</feature>
<name>A0A840BW60_9HYPH</name>
<dbReference type="Proteomes" id="UP000577362">
    <property type="component" value="Unassembled WGS sequence"/>
</dbReference>
<dbReference type="Gene3D" id="3.40.960.10">
    <property type="entry name" value="VSR Endonuclease"/>
    <property type="match status" value="1"/>
</dbReference>
<dbReference type="CDD" id="cd01038">
    <property type="entry name" value="Endonuclease_DUF559"/>
    <property type="match status" value="1"/>
</dbReference>
<evidence type="ECO:0000313" key="3">
    <source>
        <dbReference type="EMBL" id="MBB4016813.1"/>
    </source>
</evidence>
<keyword evidence="3" id="KW-0255">Endonuclease</keyword>
<evidence type="ECO:0000313" key="4">
    <source>
        <dbReference type="Proteomes" id="UP000577362"/>
    </source>
</evidence>
<dbReference type="EMBL" id="JACIEN010000002">
    <property type="protein sequence ID" value="MBB4016813.1"/>
    <property type="molecule type" value="Genomic_DNA"/>
</dbReference>
<feature type="compositionally biased region" description="Basic and acidic residues" evidence="1">
    <location>
        <begin position="124"/>
        <end position="135"/>
    </location>
</feature>
<gene>
    <name evidence="3" type="ORF">GGR16_001842</name>
</gene>
<organism evidence="3 4">
    <name type="scientific">Chelatococcus caeni</name>
    <dbReference type="NCBI Taxonomy" id="1348468"/>
    <lineage>
        <taxon>Bacteria</taxon>
        <taxon>Pseudomonadati</taxon>
        <taxon>Pseudomonadota</taxon>
        <taxon>Alphaproteobacteria</taxon>
        <taxon>Hyphomicrobiales</taxon>
        <taxon>Chelatococcaceae</taxon>
        <taxon>Chelatococcus</taxon>
    </lineage>
</organism>